<evidence type="ECO:0000256" key="7">
    <source>
        <dbReference type="ARBA" id="ARBA00022824"/>
    </source>
</evidence>
<name>A0A2K6NW85_RHIRO</name>
<dbReference type="GO" id="GO:0005789">
    <property type="term" value="C:endoplasmic reticulum membrane"/>
    <property type="evidence" value="ECO:0007669"/>
    <property type="project" value="UniProtKB-SubCell"/>
</dbReference>
<dbReference type="InterPro" id="IPR002401">
    <property type="entry name" value="Cyt_P450_E_grp-I"/>
</dbReference>
<evidence type="ECO:0000256" key="2">
    <source>
        <dbReference type="ARBA" id="ARBA00004174"/>
    </source>
</evidence>
<evidence type="ECO:0000256" key="8">
    <source>
        <dbReference type="ARBA" id="ARBA00022848"/>
    </source>
</evidence>
<evidence type="ECO:0000256" key="3">
    <source>
        <dbReference type="ARBA" id="ARBA00004406"/>
    </source>
</evidence>
<dbReference type="FunFam" id="1.10.630.10:FF:000238">
    <property type="entry name" value="Cytochrome P450 2A6"/>
    <property type="match status" value="2"/>
</dbReference>
<dbReference type="GO" id="GO:0020037">
    <property type="term" value="F:heme binding"/>
    <property type="evidence" value="ECO:0007669"/>
    <property type="project" value="UniProtKB-UniRule"/>
</dbReference>
<feature type="transmembrane region" description="Helical" evidence="14">
    <location>
        <begin position="6"/>
        <end position="24"/>
    </location>
</feature>
<reference evidence="15" key="1">
    <citation type="submission" date="2025-08" db="UniProtKB">
        <authorList>
            <consortium name="Ensembl"/>
        </authorList>
    </citation>
    <scope>IDENTIFICATION</scope>
</reference>
<dbReference type="InterPro" id="IPR036396">
    <property type="entry name" value="Cyt_P450_sf"/>
</dbReference>
<proteinExistence type="inferred from homology"/>
<evidence type="ECO:0000313" key="16">
    <source>
        <dbReference type="Proteomes" id="UP000233200"/>
    </source>
</evidence>
<protein>
    <recommendedName>
        <fullName evidence="13">Cytochrome P450</fullName>
        <ecNumber evidence="13">1.14.14.1</ecNumber>
    </recommendedName>
</protein>
<comment type="function">
    <text evidence="13">Cytochromes P450 are a group of heme-thiolate monooxygenases.</text>
</comment>
<evidence type="ECO:0000256" key="4">
    <source>
        <dbReference type="ARBA" id="ARBA00010617"/>
    </source>
</evidence>
<sequence length="431" mass="49123">MVVSGLLLVALLACLTVMVLMSVWQQRKSRGKLPPGPTPLPFIGNYLQLNTEQMYNSLMKISERYGPVFTIHLGPRRVVVLCGHDAVREALLDQAEEFSGRGEQATFDWLFKGYGVAFSNGERAKQLRRFSIATLRDFGVGKRGIEERIQEEAGFLIEALRGTRGANIDPTFFLSRTVSNIISSIVFGDRFDYEDKEFLSLLRMMLGSFQFTATSTGQLYEMFSSLMKHLPGPQQQAFKELQGLEDFIAKKVEHNRHTLDPNSPRDFIDSFLIRMQEEEKNPNTEFHLKNLVLTSLNLFFAGTETVSTTLRYGFLLLMKHPEVEGTEVFPMLGSVLKDPRFFSNPQDFNPQHFLDEKGQFKKSDAFVPFAIGKRNCFGEGLARMELFLFLTTIMQNFRFKSPQSPKDIDVSPKHVGFATIPRNYTMSFLPR</sequence>
<comment type="cofactor">
    <cofactor evidence="1 13">
        <name>heme</name>
        <dbReference type="ChEBI" id="CHEBI:30413"/>
    </cofactor>
</comment>
<dbReference type="Proteomes" id="UP000233200">
    <property type="component" value="Unplaced"/>
</dbReference>
<dbReference type="PRINTS" id="PR01684">
    <property type="entry name" value="EP450ICYP2A"/>
</dbReference>
<dbReference type="Ensembl" id="ENSRROT00000032611.1">
    <property type="protein sequence ID" value="ENSRROP00000008535.1"/>
    <property type="gene ID" value="ENSRROG00000028726.1"/>
</dbReference>
<evidence type="ECO:0000256" key="9">
    <source>
        <dbReference type="ARBA" id="ARBA00023002"/>
    </source>
</evidence>
<keyword evidence="5 13" id="KW-0349">Heme</keyword>
<dbReference type="PANTHER" id="PTHR24300:SF409">
    <property type="entry name" value="CYTOCHROME P450 2A13"/>
    <property type="match status" value="1"/>
</dbReference>
<dbReference type="PANTHER" id="PTHR24300">
    <property type="entry name" value="CYTOCHROME P450 508A4-RELATED"/>
    <property type="match status" value="1"/>
</dbReference>
<evidence type="ECO:0000256" key="6">
    <source>
        <dbReference type="ARBA" id="ARBA00022723"/>
    </source>
</evidence>
<dbReference type="InterPro" id="IPR050182">
    <property type="entry name" value="Cytochrome_P450_fam2"/>
</dbReference>
<keyword evidence="8 13" id="KW-0492">Microsome</keyword>
<organism evidence="15 16">
    <name type="scientific">Rhinopithecus roxellana</name>
    <name type="common">Golden snub-nosed monkey</name>
    <name type="synonym">Pygathrix roxellana</name>
    <dbReference type="NCBI Taxonomy" id="61622"/>
    <lineage>
        <taxon>Eukaryota</taxon>
        <taxon>Metazoa</taxon>
        <taxon>Chordata</taxon>
        <taxon>Craniata</taxon>
        <taxon>Vertebrata</taxon>
        <taxon>Euteleostomi</taxon>
        <taxon>Mammalia</taxon>
        <taxon>Eutheria</taxon>
        <taxon>Euarchontoglires</taxon>
        <taxon>Primates</taxon>
        <taxon>Haplorrhini</taxon>
        <taxon>Catarrhini</taxon>
        <taxon>Cercopithecidae</taxon>
        <taxon>Colobinae</taxon>
        <taxon>Rhinopithecus</taxon>
    </lineage>
</organism>
<evidence type="ECO:0000256" key="10">
    <source>
        <dbReference type="ARBA" id="ARBA00023004"/>
    </source>
</evidence>
<dbReference type="InterPro" id="IPR001128">
    <property type="entry name" value="Cyt_P450"/>
</dbReference>
<comment type="similarity">
    <text evidence="4 13">Belongs to the cytochrome P450 family.</text>
</comment>
<accession>A0A2K6NW85</accession>
<keyword evidence="7 13" id="KW-0256">Endoplasmic reticulum</keyword>
<evidence type="ECO:0000256" key="12">
    <source>
        <dbReference type="ARBA" id="ARBA00023136"/>
    </source>
</evidence>
<dbReference type="EC" id="1.14.14.1" evidence="13"/>
<comment type="subcellular location">
    <subcellularLocation>
        <location evidence="3 13">Endoplasmic reticulum membrane</location>
        <topology evidence="3">Peripheral membrane protein</topology>
    </subcellularLocation>
    <subcellularLocation>
        <location evidence="2 13">Microsome membrane</location>
        <topology evidence="2">Peripheral membrane protein</topology>
    </subcellularLocation>
</comment>
<dbReference type="Pfam" id="PF00067">
    <property type="entry name" value="p450"/>
    <property type="match status" value="1"/>
</dbReference>
<dbReference type="Gene3D" id="1.10.630.10">
    <property type="entry name" value="Cytochrome P450"/>
    <property type="match status" value="2"/>
</dbReference>
<keyword evidence="9 13" id="KW-0560">Oxidoreductase</keyword>
<dbReference type="GO" id="GO:0006805">
    <property type="term" value="P:xenobiotic metabolic process"/>
    <property type="evidence" value="ECO:0007669"/>
    <property type="project" value="TreeGrafter"/>
</dbReference>
<evidence type="ECO:0000256" key="14">
    <source>
        <dbReference type="SAM" id="Phobius"/>
    </source>
</evidence>
<dbReference type="GO" id="GO:0005506">
    <property type="term" value="F:iron ion binding"/>
    <property type="evidence" value="ECO:0007669"/>
    <property type="project" value="UniProtKB-UniRule"/>
</dbReference>
<keyword evidence="10 13" id="KW-0408">Iron</keyword>
<dbReference type="AlphaFoldDB" id="A0A2K6NW85"/>
<dbReference type="GO" id="GO:0008392">
    <property type="term" value="F:arachidonate epoxygenase activity"/>
    <property type="evidence" value="ECO:0007669"/>
    <property type="project" value="TreeGrafter"/>
</dbReference>
<dbReference type="InterPro" id="IPR008067">
    <property type="entry name" value="Cyt_P450_E_grp-I_CYP2A-like"/>
</dbReference>
<evidence type="ECO:0000313" key="15">
    <source>
        <dbReference type="Ensembl" id="ENSRROP00000008535.1"/>
    </source>
</evidence>
<dbReference type="GO" id="GO:0009804">
    <property type="term" value="P:coumarin metabolic process"/>
    <property type="evidence" value="ECO:0007669"/>
    <property type="project" value="TreeGrafter"/>
</dbReference>
<evidence type="ECO:0000256" key="13">
    <source>
        <dbReference type="RuleBase" id="RU368053"/>
    </source>
</evidence>
<reference evidence="15" key="2">
    <citation type="submission" date="2025-09" db="UniProtKB">
        <authorList>
            <consortium name="Ensembl"/>
        </authorList>
    </citation>
    <scope>IDENTIFICATION</scope>
</reference>
<evidence type="ECO:0000256" key="11">
    <source>
        <dbReference type="ARBA" id="ARBA00023033"/>
    </source>
</evidence>
<keyword evidence="14" id="KW-0812">Transmembrane</keyword>
<dbReference type="SUPFAM" id="SSF48264">
    <property type="entry name" value="Cytochrome P450"/>
    <property type="match status" value="1"/>
</dbReference>
<keyword evidence="16" id="KW-1185">Reference proteome</keyword>
<comment type="catalytic activity">
    <reaction evidence="13">
        <text>an organic molecule + reduced [NADPH--hemoprotein reductase] + O2 = an alcohol + oxidized [NADPH--hemoprotein reductase] + H2O + H(+)</text>
        <dbReference type="Rhea" id="RHEA:17149"/>
        <dbReference type="Rhea" id="RHEA-COMP:11964"/>
        <dbReference type="Rhea" id="RHEA-COMP:11965"/>
        <dbReference type="ChEBI" id="CHEBI:15377"/>
        <dbReference type="ChEBI" id="CHEBI:15378"/>
        <dbReference type="ChEBI" id="CHEBI:15379"/>
        <dbReference type="ChEBI" id="CHEBI:30879"/>
        <dbReference type="ChEBI" id="CHEBI:57618"/>
        <dbReference type="ChEBI" id="CHEBI:58210"/>
        <dbReference type="ChEBI" id="CHEBI:142491"/>
        <dbReference type="EC" id="1.14.14.1"/>
    </reaction>
</comment>
<keyword evidence="6 13" id="KW-0479">Metal-binding</keyword>
<dbReference type="GeneTree" id="ENSGT00940000154117"/>
<evidence type="ECO:0000256" key="5">
    <source>
        <dbReference type="ARBA" id="ARBA00022617"/>
    </source>
</evidence>
<dbReference type="PRINTS" id="PR00463">
    <property type="entry name" value="EP450I"/>
</dbReference>
<keyword evidence="11 13" id="KW-0503">Monooxygenase</keyword>
<dbReference type="GO" id="GO:0016712">
    <property type="term" value="F:oxidoreductase activity, acting on paired donors, with incorporation or reduction of molecular oxygen, reduced flavin or flavoprotein as one donor, and incorporation of one atom of oxygen"/>
    <property type="evidence" value="ECO:0007669"/>
    <property type="project" value="UniProtKB-EC"/>
</dbReference>
<evidence type="ECO:0000256" key="1">
    <source>
        <dbReference type="ARBA" id="ARBA00001971"/>
    </source>
</evidence>
<keyword evidence="12 14" id="KW-0472">Membrane</keyword>
<dbReference type="PRINTS" id="PR00385">
    <property type="entry name" value="P450"/>
</dbReference>
<dbReference type="GO" id="GO:0019373">
    <property type="term" value="P:epoxygenase P450 pathway"/>
    <property type="evidence" value="ECO:0007669"/>
    <property type="project" value="TreeGrafter"/>
</dbReference>
<keyword evidence="14" id="KW-1133">Transmembrane helix</keyword>